<reference evidence="11 12" key="1">
    <citation type="submission" date="2019-08" db="EMBL/GenBank/DDBJ databases">
        <title>Draft genome sequences of two oriental melons (Cucumis melo L. var makuwa).</title>
        <authorList>
            <person name="Kwon S.-Y."/>
        </authorList>
    </citation>
    <scope>NUCLEOTIDE SEQUENCE [LARGE SCALE GENOMIC DNA]</scope>
    <source>
        <strain evidence="12">cv. Chang Bougi</strain>
        <strain evidence="11">cv. SW 3</strain>
        <tissue evidence="10">Leaf</tissue>
    </source>
</reference>
<dbReference type="Proteomes" id="UP000321393">
    <property type="component" value="Unassembled WGS sequence"/>
</dbReference>
<dbReference type="GO" id="GO:0046872">
    <property type="term" value="F:metal ion binding"/>
    <property type="evidence" value="ECO:0007669"/>
    <property type="project" value="UniProtKB-KW"/>
</dbReference>
<evidence type="ECO:0000313" key="12">
    <source>
        <dbReference type="Proteomes" id="UP000321947"/>
    </source>
</evidence>
<protein>
    <submittedName>
        <fullName evidence="10">Retrotransposon protein</fullName>
    </submittedName>
</protein>
<dbReference type="OrthoDB" id="1699974at2759"/>
<dbReference type="EMBL" id="SSTD01013776">
    <property type="protein sequence ID" value="TYK05813.1"/>
    <property type="molecule type" value="Genomic_DNA"/>
</dbReference>
<evidence type="ECO:0000256" key="5">
    <source>
        <dbReference type="ARBA" id="ARBA00022723"/>
    </source>
</evidence>
<dbReference type="Pfam" id="PF13359">
    <property type="entry name" value="DDE_Tnp_4"/>
    <property type="match status" value="1"/>
</dbReference>
<dbReference type="Proteomes" id="UP000321947">
    <property type="component" value="Unassembled WGS sequence"/>
</dbReference>
<evidence type="ECO:0000256" key="2">
    <source>
        <dbReference type="ARBA" id="ARBA00004123"/>
    </source>
</evidence>
<dbReference type="GO" id="GO:0005634">
    <property type="term" value="C:nucleus"/>
    <property type="evidence" value="ECO:0007669"/>
    <property type="project" value="UniProtKB-SubCell"/>
</dbReference>
<evidence type="ECO:0000313" key="9">
    <source>
        <dbReference type="EMBL" id="KAA0066030.1"/>
    </source>
</evidence>
<evidence type="ECO:0000313" key="10">
    <source>
        <dbReference type="EMBL" id="TYK05813.1"/>
    </source>
</evidence>
<keyword evidence="4" id="KW-0540">Nuclease</keyword>
<evidence type="ECO:0000256" key="4">
    <source>
        <dbReference type="ARBA" id="ARBA00022722"/>
    </source>
</evidence>
<keyword evidence="6" id="KW-0378">Hydrolase</keyword>
<comment type="cofactor">
    <cofactor evidence="1">
        <name>a divalent metal cation</name>
        <dbReference type="ChEBI" id="CHEBI:60240"/>
    </cofactor>
</comment>
<comment type="similarity">
    <text evidence="3">Belongs to the HARBI1 family.</text>
</comment>
<evidence type="ECO:0000313" key="11">
    <source>
        <dbReference type="Proteomes" id="UP000321393"/>
    </source>
</evidence>
<evidence type="ECO:0000256" key="6">
    <source>
        <dbReference type="ARBA" id="ARBA00022801"/>
    </source>
</evidence>
<evidence type="ECO:0000256" key="1">
    <source>
        <dbReference type="ARBA" id="ARBA00001968"/>
    </source>
</evidence>
<dbReference type="GO" id="GO:0016787">
    <property type="term" value="F:hydrolase activity"/>
    <property type="evidence" value="ECO:0007669"/>
    <property type="project" value="UniProtKB-KW"/>
</dbReference>
<evidence type="ECO:0000256" key="3">
    <source>
        <dbReference type="ARBA" id="ARBA00006958"/>
    </source>
</evidence>
<feature type="domain" description="DDE Tnp4" evidence="8">
    <location>
        <begin position="62"/>
        <end position="173"/>
    </location>
</feature>
<dbReference type="GO" id="GO:0004518">
    <property type="term" value="F:nuclease activity"/>
    <property type="evidence" value="ECO:0007669"/>
    <property type="project" value="UniProtKB-KW"/>
</dbReference>
<dbReference type="AlphaFoldDB" id="A0A5D3C1J1"/>
<dbReference type="EMBL" id="SSTE01000908">
    <property type="protein sequence ID" value="KAA0066030.1"/>
    <property type="molecule type" value="Genomic_DNA"/>
</dbReference>
<comment type="subcellular location">
    <subcellularLocation>
        <location evidence="2">Nucleus</location>
    </subcellularLocation>
</comment>
<comment type="caution">
    <text evidence="10">The sequence shown here is derived from an EMBL/GenBank/DDBJ whole genome shotgun (WGS) entry which is preliminary data.</text>
</comment>
<name>A0A5D3C1J1_CUCMM</name>
<evidence type="ECO:0000259" key="8">
    <source>
        <dbReference type="Pfam" id="PF13359"/>
    </source>
</evidence>
<keyword evidence="5" id="KW-0479">Metal-binding</keyword>
<accession>A0A5D3C1J1</accession>
<sequence length="174" mass="19553">MQLSMLEVLRGGHSTSGLYVTYQYVPLMSACLFKLAKLPWGVGRDVHKGQRAHSRSPYVQNGEIAINVLGVCGTKRDFVYALAGWKGSTADLQILRDALTRQNGLQVPKGYYYLNNAGYPNAEEFLAPHRGQQYHLQEWRSTGNASINAKEYFNMKHSSARNMIEHAFCVLNGR</sequence>
<organism evidence="10 12">
    <name type="scientific">Cucumis melo var. makuwa</name>
    <name type="common">Oriental melon</name>
    <dbReference type="NCBI Taxonomy" id="1194695"/>
    <lineage>
        <taxon>Eukaryota</taxon>
        <taxon>Viridiplantae</taxon>
        <taxon>Streptophyta</taxon>
        <taxon>Embryophyta</taxon>
        <taxon>Tracheophyta</taxon>
        <taxon>Spermatophyta</taxon>
        <taxon>Magnoliopsida</taxon>
        <taxon>eudicotyledons</taxon>
        <taxon>Gunneridae</taxon>
        <taxon>Pentapetalae</taxon>
        <taxon>rosids</taxon>
        <taxon>fabids</taxon>
        <taxon>Cucurbitales</taxon>
        <taxon>Cucurbitaceae</taxon>
        <taxon>Benincaseae</taxon>
        <taxon>Cucumis</taxon>
    </lineage>
</organism>
<dbReference type="InterPro" id="IPR045249">
    <property type="entry name" value="HARBI1-like"/>
</dbReference>
<dbReference type="STRING" id="1194695.A0A5D3C1J1"/>
<dbReference type="PANTHER" id="PTHR22930:SF293">
    <property type="entry name" value="PROTEIN ALP1-LIKE"/>
    <property type="match status" value="1"/>
</dbReference>
<gene>
    <name evidence="10" type="ORF">E5676_scaffold98G003220</name>
    <name evidence="9" type="ORF">E6C27_scaffold32G00210</name>
</gene>
<dbReference type="InterPro" id="IPR027806">
    <property type="entry name" value="HARBI1_dom"/>
</dbReference>
<proteinExistence type="inferred from homology"/>
<evidence type="ECO:0000256" key="7">
    <source>
        <dbReference type="ARBA" id="ARBA00023242"/>
    </source>
</evidence>
<dbReference type="PANTHER" id="PTHR22930">
    <property type="match status" value="1"/>
</dbReference>
<keyword evidence="7" id="KW-0539">Nucleus</keyword>